<evidence type="ECO:0000313" key="1">
    <source>
        <dbReference type="EMBL" id="ENH98633.1"/>
    </source>
</evidence>
<name>N4WED9_COCH4</name>
<feature type="non-terminal residue" evidence="1">
    <location>
        <position position="55"/>
    </location>
</feature>
<dbReference type="InterPro" id="IPR011990">
    <property type="entry name" value="TPR-like_helical_dom_sf"/>
</dbReference>
<dbReference type="Pfam" id="PF13374">
    <property type="entry name" value="TPR_10"/>
    <property type="match status" value="1"/>
</dbReference>
<dbReference type="EMBL" id="KB733515">
    <property type="protein sequence ID" value="ENH98633.1"/>
    <property type="molecule type" value="Genomic_DNA"/>
</dbReference>
<reference evidence="1 2" key="1">
    <citation type="journal article" date="2012" name="PLoS Pathog.">
        <title>Diverse lifestyles and strategies of plant pathogenesis encoded in the genomes of eighteen Dothideomycetes fungi.</title>
        <authorList>
            <person name="Ohm R.A."/>
            <person name="Feau N."/>
            <person name="Henrissat B."/>
            <person name="Schoch C.L."/>
            <person name="Horwitz B.A."/>
            <person name="Barry K.W."/>
            <person name="Condon B.J."/>
            <person name="Copeland A.C."/>
            <person name="Dhillon B."/>
            <person name="Glaser F."/>
            <person name="Hesse C.N."/>
            <person name="Kosti I."/>
            <person name="LaButti K."/>
            <person name="Lindquist E.A."/>
            <person name="Lucas S."/>
            <person name="Salamov A.A."/>
            <person name="Bradshaw R.E."/>
            <person name="Ciuffetti L."/>
            <person name="Hamelin R.C."/>
            <person name="Kema G.H.J."/>
            <person name="Lawrence C."/>
            <person name="Scott J.A."/>
            <person name="Spatafora J.W."/>
            <person name="Turgeon B.G."/>
            <person name="de Wit P.J.G.M."/>
            <person name="Zhong S."/>
            <person name="Goodwin S.B."/>
            <person name="Grigoriev I.V."/>
        </authorList>
    </citation>
    <scope>NUCLEOTIDE SEQUENCE [LARGE SCALE GENOMIC DNA]</scope>
    <source>
        <strain evidence="2">C4 / ATCC 48331 / race T</strain>
    </source>
</reference>
<dbReference type="Proteomes" id="UP000012338">
    <property type="component" value="Unassembled WGS sequence"/>
</dbReference>
<dbReference type="AlphaFoldDB" id="N4WED9"/>
<dbReference type="Gene3D" id="1.25.40.10">
    <property type="entry name" value="Tetratricopeptide repeat domain"/>
    <property type="match status" value="1"/>
</dbReference>
<evidence type="ECO:0008006" key="3">
    <source>
        <dbReference type="Google" id="ProtNLM"/>
    </source>
</evidence>
<protein>
    <recommendedName>
        <fullName evidence="3">Tetratricopeptide repeat protein</fullName>
    </recommendedName>
</protein>
<proteinExistence type="predicted"/>
<dbReference type="HOGENOM" id="CLU_000288_125_11_1"/>
<gene>
    <name evidence="1" type="ORF">COCC4DRAFT_93849</name>
</gene>
<feature type="non-terminal residue" evidence="1">
    <location>
        <position position="1"/>
    </location>
</feature>
<reference evidence="2" key="2">
    <citation type="journal article" date="2013" name="PLoS Genet.">
        <title>Comparative genome structure, secondary metabolite, and effector coding capacity across Cochliobolus pathogens.</title>
        <authorList>
            <person name="Condon B.J."/>
            <person name="Leng Y."/>
            <person name="Wu D."/>
            <person name="Bushley K.E."/>
            <person name="Ohm R.A."/>
            <person name="Otillar R."/>
            <person name="Martin J."/>
            <person name="Schackwitz W."/>
            <person name="Grimwood J."/>
            <person name="MohdZainudin N."/>
            <person name="Xue C."/>
            <person name="Wang R."/>
            <person name="Manning V.A."/>
            <person name="Dhillon B."/>
            <person name="Tu Z.J."/>
            <person name="Steffenson B.J."/>
            <person name="Salamov A."/>
            <person name="Sun H."/>
            <person name="Lowry S."/>
            <person name="LaButti K."/>
            <person name="Han J."/>
            <person name="Copeland A."/>
            <person name="Lindquist E."/>
            <person name="Barry K."/>
            <person name="Schmutz J."/>
            <person name="Baker S.E."/>
            <person name="Ciuffetti L.M."/>
            <person name="Grigoriev I.V."/>
            <person name="Zhong S."/>
            <person name="Turgeon B.G."/>
        </authorList>
    </citation>
    <scope>NUCLEOTIDE SEQUENCE [LARGE SCALE GENOMIC DNA]</scope>
    <source>
        <strain evidence="2">C4 / ATCC 48331 / race T</strain>
    </source>
</reference>
<accession>N4WED9</accession>
<keyword evidence="2" id="KW-1185">Reference proteome</keyword>
<evidence type="ECO:0000313" key="2">
    <source>
        <dbReference type="Proteomes" id="UP000012338"/>
    </source>
</evidence>
<sequence length="55" mass="6167">KVLGREHPDTLGSVYCLAHLLATLYDYRESLDLYSRACDGYSVVLGEHHPTTRAC</sequence>
<organism evidence="1 2">
    <name type="scientific">Cochliobolus heterostrophus (strain C4 / ATCC 48331 / race T)</name>
    <name type="common">Southern corn leaf blight fungus</name>
    <name type="synonym">Bipolaris maydis</name>
    <dbReference type="NCBI Taxonomy" id="665024"/>
    <lineage>
        <taxon>Eukaryota</taxon>
        <taxon>Fungi</taxon>
        <taxon>Dikarya</taxon>
        <taxon>Ascomycota</taxon>
        <taxon>Pezizomycotina</taxon>
        <taxon>Dothideomycetes</taxon>
        <taxon>Pleosporomycetidae</taxon>
        <taxon>Pleosporales</taxon>
        <taxon>Pleosporineae</taxon>
        <taxon>Pleosporaceae</taxon>
        <taxon>Bipolaris</taxon>
    </lineage>
</organism>
<dbReference type="OrthoDB" id="3925022at2759"/>